<keyword evidence="1" id="KW-1133">Transmembrane helix</keyword>
<accession>A0A7Y9UKX0</accession>
<evidence type="ECO:0000256" key="1">
    <source>
        <dbReference type="SAM" id="Phobius"/>
    </source>
</evidence>
<dbReference type="EMBL" id="JACCAC010000001">
    <property type="protein sequence ID" value="NYG54417.1"/>
    <property type="molecule type" value="Genomic_DNA"/>
</dbReference>
<keyword evidence="1" id="KW-0812">Transmembrane</keyword>
<feature type="transmembrane region" description="Helical" evidence="1">
    <location>
        <begin position="21"/>
        <end position="39"/>
    </location>
</feature>
<proteinExistence type="predicted"/>
<dbReference type="Gene3D" id="3.30.70.2390">
    <property type="match status" value="1"/>
</dbReference>
<reference evidence="3 4" key="1">
    <citation type="submission" date="2020-07" db="EMBL/GenBank/DDBJ databases">
        <title>Sequencing the genomes of 1000 actinobacteria strains.</title>
        <authorList>
            <person name="Klenk H.-P."/>
        </authorList>
    </citation>
    <scope>NUCLEOTIDE SEQUENCE [LARGE SCALE GENOMIC DNA]</scope>
    <source>
        <strain evidence="3 4">DSM 24552</strain>
    </source>
</reference>
<keyword evidence="4" id="KW-1185">Reference proteome</keyword>
<dbReference type="RefSeq" id="WP_179517038.1">
    <property type="nucleotide sequence ID" value="NZ_JACCAC010000001.1"/>
</dbReference>
<protein>
    <recommendedName>
        <fullName evidence="2">LytR/CpsA/Psr regulator C-terminal domain-containing protein</fullName>
    </recommendedName>
</protein>
<name>A0A7Y9UKX0_9ACTN</name>
<dbReference type="InterPro" id="IPR027381">
    <property type="entry name" value="LytR/CpsA/Psr_C"/>
</dbReference>
<keyword evidence="1" id="KW-0472">Membrane</keyword>
<dbReference type="Proteomes" id="UP000544110">
    <property type="component" value="Unassembled WGS sequence"/>
</dbReference>
<dbReference type="Pfam" id="PF13399">
    <property type="entry name" value="LytR_C"/>
    <property type="match status" value="1"/>
</dbReference>
<evidence type="ECO:0000259" key="2">
    <source>
        <dbReference type="Pfam" id="PF13399"/>
    </source>
</evidence>
<evidence type="ECO:0000313" key="4">
    <source>
        <dbReference type="Proteomes" id="UP000544110"/>
    </source>
</evidence>
<dbReference type="AlphaFoldDB" id="A0A7Y9UKX0"/>
<sequence length="190" mass="19894">MSDGRPGSPGGLHLDPRVRTALTLAVLGLLLVAGTAWGWSALTQPLPRPDLAVEEPPLCTDRTVEAGSTLGRGDVVVSVYNGGTTAGLAGRTLSRLAERGFVLGESGNAGERIPRVQVWAPDRRNPAVRLVRSHLGRGVRVVEREGLGPGITVVVGDDFGRLARGRRQVQVREDATVCSPPADTAETPAG</sequence>
<organism evidence="3 4">
    <name type="scientific">Nocardioides perillae</name>
    <dbReference type="NCBI Taxonomy" id="1119534"/>
    <lineage>
        <taxon>Bacteria</taxon>
        <taxon>Bacillati</taxon>
        <taxon>Actinomycetota</taxon>
        <taxon>Actinomycetes</taxon>
        <taxon>Propionibacteriales</taxon>
        <taxon>Nocardioidaceae</taxon>
        <taxon>Nocardioides</taxon>
    </lineage>
</organism>
<comment type="caution">
    <text evidence="3">The sequence shown here is derived from an EMBL/GenBank/DDBJ whole genome shotgun (WGS) entry which is preliminary data.</text>
</comment>
<gene>
    <name evidence="3" type="ORF">BJ989_000721</name>
</gene>
<evidence type="ECO:0000313" key="3">
    <source>
        <dbReference type="EMBL" id="NYG54417.1"/>
    </source>
</evidence>
<feature type="domain" description="LytR/CpsA/Psr regulator C-terminal" evidence="2">
    <location>
        <begin position="74"/>
        <end position="159"/>
    </location>
</feature>